<dbReference type="RefSeq" id="WP_059078960.1">
    <property type="nucleotide sequence ID" value="NZ_BCMM01000004.1"/>
</dbReference>
<evidence type="ECO:0000313" key="2">
    <source>
        <dbReference type="EMBL" id="GAQ60865.1"/>
    </source>
</evidence>
<dbReference type="InterPro" id="IPR004360">
    <property type="entry name" value="Glyas_Fos-R_dOase_dom"/>
</dbReference>
<dbReference type="PROSITE" id="PS51819">
    <property type="entry name" value="VOC"/>
    <property type="match status" value="1"/>
</dbReference>
<proteinExistence type="predicted"/>
<accession>A0A100JJV1</accession>
<name>A0A100JJV1_STRSC</name>
<evidence type="ECO:0000313" key="3">
    <source>
        <dbReference type="Proteomes" id="UP000067448"/>
    </source>
</evidence>
<reference evidence="2 3" key="2">
    <citation type="journal article" date="2016" name="Genome Announc.">
        <title>Draft Genome Sequences of Streptomyces scabiei S58, Streptomyces turgidiscabies T45, and Streptomyces acidiscabies a10, the Pathogens of Potato Common Scab, Isolated in Japan.</title>
        <authorList>
            <person name="Tomihama T."/>
            <person name="Nishi Y."/>
            <person name="Sakai M."/>
            <person name="Ikenaga M."/>
            <person name="Okubo T."/>
            <person name="Ikeda S."/>
        </authorList>
    </citation>
    <scope>NUCLEOTIDE SEQUENCE [LARGE SCALE GENOMIC DNA]</scope>
    <source>
        <strain evidence="2 3">S58</strain>
    </source>
</reference>
<dbReference type="InterPro" id="IPR037523">
    <property type="entry name" value="VOC_core"/>
</dbReference>
<dbReference type="Gene3D" id="3.10.180.10">
    <property type="entry name" value="2,3-Dihydroxybiphenyl 1,2-Dioxygenase, domain 1"/>
    <property type="match status" value="1"/>
</dbReference>
<dbReference type="OrthoDB" id="4266524at2"/>
<dbReference type="Proteomes" id="UP000067448">
    <property type="component" value="Unassembled WGS sequence"/>
</dbReference>
<dbReference type="SUPFAM" id="SSF54593">
    <property type="entry name" value="Glyoxalase/Bleomycin resistance protein/Dihydroxybiphenyl dioxygenase"/>
    <property type="match status" value="1"/>
</dbReference>
<evidence type="ECO:0000259" key="1">
    <source>
        <dbReference type="PROSITE" id="PS51819"/>
    </source>
</evidence>
<reference evidence="3" key="1">
    <citation type="submission" date="2015-11" db="EMBL/GenBank/DDBJ databases">
        <authorList>
            <consortium name="Cross-ministerial Strategic Innovation Promotion Program (SIP) consortium"/>
            <person name="Tomihama T."/>
            <person name="Ikenaga M."/>
            <person name="Sakai M."/>
            <person name="Okubo T."/>
            <person name="Ikeda S."/>
        </authorList>
    </citation>
    <scope>NUCLEOTIDE SEQUENCE [LARGE SCALE GENOMIC DNA]</scope>
    <source>
        <strain evidence="3">S58</strain>
    </source>
</reference>
<dbReference type="AlphaFoldDB" id="A0A100JJV1"/>
<reference evidence="3" key="3">
    <citation type="submission" date="2016-02" db="EMBL/GenBank/DDBJ databases">
        <title>Draft genome of pathogenic Streptomyces sp. in Japan.</title>
        <authorList>
            <person name="Tomihama T."/>
            <person name="Ikenaga M."/>
            <person name="Sakai M."/>
            <person name="Okubo T."/>
            <person name="Ikeda S."/>
        </authorList>
    </citation>
    <scope>NUCLEOTIDE SEQUENCE [LARGE SCALE GENOMIC DNA]</scope>
    <source>
        <strain evidence="3">S58</strain>
    </source>
</reference>
<dbReference type="EMBL" id="BCMM01000004">
    <property type="protein sequence ID" value="GAQ60865.1"/>
    <property type="molecule type" value="Genomic_DNA"/>
</dbReference>
<dbReference type="Pfam" id="PF00903">
    <property type="entry name" value="Glyoxalase"/>
    <property type="match status" value="1"/>
</dbReference>
<sequence>MSHESRAPHEACGLLGFDNVLLPVGDLGQAVSFYERAGFEVGFRLDEAGIAGLKVGKETPGLLLRVEEELPQRPPVWACARVWLEVPDARAAARALAAAGVPPLDAPFSVATGWTVEFADPWGNVIGLTDYSKRPELARTP</sequence>
<gene>
    <name evidence="2" type="ORF">SsS58_01207</name>
</gene>
<comment type="caution">
    <text evidence="2">The sequence shown here is derived from an EMBL/GenBank/DDBJ whole genome shotgun (WGS) entry which is preliminary data.</text>
</comment>
<feature type="domain" description="VOC" evidence="1">
    <location>
        <begin position="16"/>
        <end position="131"/>
    </location>
</feature>
<protein>
    <submittedName>
        <fullName evidence="2">Glyoxalase-like domain protein</fullName>
    </submittedName>
</protein>
<dbReference type="InterPro" id="IPR029068">
    <property type="entry name" value="Glyas_Bleomycin-R_OHBP_Dase"/>
</dbReference>
<organism evidence="2 3">
    <name type="scientific">Streptomyces scabiei</name>
    <dbReference type="NCBI Taxonomy" id="1930"/>
    <lineage>
        <taxon>Bacteria</taxon>
        <taxon>Bacillati</taxon>
        <taxon>Actinomycetota</taxon>
        <taxon>Actinomycetes</taxon>
        <taxon>Kitasatosporales</taxon>
        <taxon>Streptomycetaceae</taxon>
        <taxon>Streptomyces</taxon>
    </lineage>
</organism>
<dbReference type="CDD" id="cd06587">
    <property type="entry name" value="VOC"/>
    <property type="match status" value="1"/>
</dbReference>